<dbReference type="EMBL" id="CAJNYD010000613">
    <property type="protein sequence ID" value="CAF3279693.1"/>
    <property type="molecule type" value="Genomic_DNA"/>
</dbReference>
<dbReference type="Pfam" id="PF04500">
    <property type="entry name" value="FLYWCH"/>
    <property type="match status" value="1"/>
</dbReference>
<feature type="compositionally biased region" description="Basic residues" evidence="4">
    <location>
        <begin position="960"/>
        <end position="979"/>
    </location>
</feature>
<evidence type="ECO:0000259" key="5">
    <source>
        <dbReference type="Pfam" id="PF04500"/>
    </source>
</evidence>
<feature type="region of interest" description="Disordered" evidence="4">
    <location>
        <begin position="1060"/>
        <end position="1098"/>
    </location>
</feature>
<keyword evidence="2" id="KW-0863">Zinc-finger</keyword>
<dbReference type="Proteomes" id="UP000663833">
    <property type="component" value="Unassembled WGS sequence"/>
</dbReference>
<dbReference type="GO" id="GO:0008270">
    <property type="term" value="F:zinc ion binding"/>
    <property type="evidence" value="ECO:0007669"/>
    <property type="project" value="UniProtKB-KW"/>
</dbReference>
<dbReference type="InterPro" id="IPR007588">
    <property type="entry name" value="Znf_FLYWCH"/>
</dbReference>
<feature type="compositionally biased region" description="Low complexity" evidence="4">
    <location>
        <begin position="1060"/>
        <end position="1084"/>
    </location>
</feature>
<evidence type="ECO:0000313" key="7">
    <source>
        <dbReference type="Proteomes" id="UP000663833"/>
    </source>
</evidence>
<keyword evidence="3" id="KW-0862">Zinc</keyword>
<feature type="region of interest" description="Disordered" evidence="4">
    <location>
        <begin position="941"/>
        <end position="1000"/>
    </location>
</feature>
<evidence type="ECO:0000256" key="3">
    <source>
        <dbReference type="ARBA" id="ARBA00022833"/>
    </source>
</evidence>
<feature type="compositionally biased region" description="Low complexity" evidence="4">
    <location>
        <begin position="910"/>
        <end position="924"/>
    </location>
</feature>
<proteinExistence type="predicted"/>
<feature type="compositionally biased region" description="Polar residues" evidence="4">
    <location>
        <begin position="1085"/>
        <end position="1098"/>
    </location>
</feature>
<feature type="region of interest" description="Disordered" evidence="4">
    <location>
        <begin position="899"/>
        <end position="929"/>
    </location>
</feature>
<reference evidence="6" key="1">
    <citation type="submission" date="2021-02" db="EMBL/GenBank/DDBJ databases">
        <authorList>
            <person name="Nowell W R."/>
        </authorList>
    </citation>
    <scope>NUCLEOTIDE SEQUENCE</scope>
</reference>
<name>A0A817RUJ1_9BILA</name>
<organism evidence="6 7">
    <name type="scientific">Rotaria socialis</name>
    <dbReference type="NCBI Taxonomy" id="392032"/>
    <lineage>
        <taxon>Eukaryota</taxon>
        <taxon>Metazoa</taxon>
        <taxon>Spiralia</taxon>
        <taxon>Gnathifera</taxon>
        <taxon>Rotifera</taxon>
        <taxon>Eurotatoria</taxon>
        <taxon>Bdelloidea</taxon>
        <taxon>Philodinida</taxon>
        <taxon>Philodinidae</taxon>
        <taxon>Rotaria</taxon>
    </lineage>
</organism>
<accession>A0A817RUJ1</accession>
<keyword evidence="1" id="KW-0479">Metal-binding</keyword>
<gene>
    <name evidence="6" type="ORF">LUA448_LOCUS6461</name>
</gene>
<comment type="caution">
    <text evidence="6">The sequence shown here is derived from an EMBL/GenBank/DDBJ whole genome shotgun (WGS) entry which is preliminary data.</text>
</comment>
<feature type="region of interest" description="Disordered" evidence="4">
    <location>
        <begin position="728"/>
        <end position="794"/>
    </location>
</feature>
<evidence type="ECO:0000313" key="6">
    <source>
        <dbReference type="EMBL" id="CAF3279693.1"/>
    </source>
</evidence>
<protein>
    <recommendedName>
        <fullName evidence="5">FLYWCH-type domain-containing protein</fullName>
    </recommendedName>
</protein>
<feature type="compositionally biased region" description="Polar residues" evidence="4">
    <location>
        <begin position="772"/>
        <end position="790"/>
    </location>
</feature>
<evidence type="ECO:0000256" key="4">
    <source>
        <dbReference type="SAM" id="MobiDB-lite"/>
    </source>
</evidence>
<evidence type="ECO:0000256" key="2">
    <source>
        <dbReference type="ARBA" id="ARBA00022771"/>
    </source>
</evidence>
<feature type="compositionally biased region" description="Acidic residues" evidence="4">
    <location>
        <begin position="816"/>
        <end position="833"/>
    </location>
</feature>
<dbReference type="Gene3D" id="2.20.25.240">
    <property type="match status" value="1"/>
</dbReference>
<sequence length="1125" mass="128024">MADDNDINHLKEYSVVETKRHKPCLIFLGYRYVQDKIQNQTIYWRCEDRTHCNGRAHQLVGNGSQPILTIKHNHQPSADDIVSNESMTVDGQRRQKRRQNLKTPFYQQNEMDDLLLSSPSSTMTSPIKLENNQNRQQHLQQHGAMVKNLHLSEVITTAAATNAHHYNGTGINRHHMVDPIEMTKLLSNITTTTNSSNTLMKTIPPSSNMDYSSRLNHFSWEEIEGRYLPVIFRNENDCLQRYTSKMYVENTLFQSESWQRYAILARSLPPLISFPYTENELKLFRLIVEWHLASFHFKTILPSDCLIRFDDLLDFYGALRKLRDSVTSTSFNRTLPHPPIPPSLHMAPPKQRIFPSTSSLSNSLAQSFELPTMTGNASLKPQLHPARHATPGKMYPPQVHHSHSSHYLLQQNADLLPSFSNPPTHAYNFNSAPPKANVPVLSTPSNQWNENLSKLNDKTRPPIPRPQVPINNAPRQEQIIHDKPILSQKLSHQSIDNYNLSRETKESGWVQINNVFVPYIVKLKLRDSDLEKCTTRQSIPQLQREFYVPYEILIKCHIFSDSEFAFKKFLIKATQQDFDIFNSLISNINIFDEKVPEKTLLVNLYHVMIGLQKILYVKLLTTKQPRTQVNKYHAEVLVHKGGTLLMHENKLVPYILQNNRFYVPLAHAFHSLPHVIQQAKRDDEEKKILNINNDDYYVDYRHLDRCIELLNDLKRGTISMTLLPPSNIDSQQQQQQQIGSIKSQLAGAKKRKTTVPTTRHIPPPQQSSSPSLSIVTKNDLNSPSHDNGYQSPELPVTEEPVISSTNNAIINNNNNNDDDNDNDNDNDDDDDDDIMPVVATIEEEQPLQESNQFDMNASLLIISSDECDDGKIQLDDTLPSCSSGYESAAPLTNVDINMVHNTSSDDDETNSTTRSRQHSSSCHSEQSHAPILSTVSTNIELNSNDQDKNDLTPVISKTKTVTRQRDKHGKFRARARSRSRSPTPRNVKKKRSSDEELPATSTITSDQIEYHLRTLLMPVNEQRRTRTRPIKTPTRLVEEISSNNTIKNIEPDMNAFDIFSTSSSSSSSSSSASSSASTSTITSTDILNKTNSNEPMINHQPCTYNVTISNKPNKLGLTIKKVIQR</sequence>
<feature type="region of interest" description="Disordered" evidence="4">
    <location>
        <begin position="807"/>
        <end position="833"/>
    </location>
</feature>
<dbReference type="AlphaFoldDB" id="A0A817RUJ1"/>
<feature type="domain" description="FLYWCH-type" evidence="5">
    <location>
        <begin position="16"/>
        <end position="74"/>
    </location>
</feature>
<evidence type="ECO:0000256" key="1">
    <source>
        <dbReference type="ARBA" id="ARBA00022723"/>
    </source>
</evidence>